<organism evidence="1 2">
    <name type="scientific">Phaeobacter gallaeciensis</name>
    <dbReference type="NCBI Taxonomy" id="60890"/>
    <lineage>
        <taxon>Bacteria</taxon>
        <taxon>Pseudomonadati</taxon>
        <taxon>Pseudomonadota</taxon>
        <taxon>Alphaproteobacteria</taxon>
        <taxon>Rhodobacterales</taxon>
        <taxon>Roseobacteraceae</taxon>
        <taxon>Phaeobacter</taxon>
    </lineage>
</organism>
<name>A0A1B0ZQ59_9RHOB</name>
<evidence type="ECO:0000313" key="1">
    <source>
        <dbReference type="EMBL" id="ANP36305.1"/>
    </source>
</evidence>
<evidence type="ECO:0000313" key="2">
    <source>
        <dbReference type="Proteomes" id="UP000092565"/>
    </source>
</evidence>
<dbReference type="AlphaFoldDB" id="A0A1B0ZQ59"/>
<keyword evidence="2" id="KW-1185">Reference proteome</keyword>
<sequence>MAAFFMSHGHTPFAQSGAQALPRQTLNIRRLSPCHCPP</sequence>
<gene>
    <name evidence="1" type="ORF">JL2886_01387</name>
</gene>
<accession>A0A1B0ZQ59</accession>
<proteinExistence type="predicted"/>
<dbReference type="EMBL" id="CP015124">
    <property type="protein sequence ID" value="ANP36305.1"/>
    <property type="molecule type" value="Genomic_DNA"/>
</dbReference>
<reference evidence="1 2" key="1">
    <citation type="submission" date="2016-04" db="EMBL/GenBank/DDBJ databases">
        <authorList>
            <person name="Evans L.H."/>
            <person name="Alamgir A."/>
            <person name="Owens N."/>
            <person name="Weber N.D."/>
            <person name="Virtaneva K."/>
            <person name="Barbian K."/>
            <person name="Babar A."/>
            <person name="Rosenke K."/>
        </authorList>
    </citation>
    <scope>NUCLEOTIDE SEQUENCE [LARGE SCALE GENOMIC DNA]</scope>
    <source>
        <strain evidence="1 2">JL2886</strain>
    </source>
</reference>
<dbReference type="Proteomes" id="UP000092565">
    <property type="component" value="Chromosome"/>
</dbReference>
<protein>
    <submittedName>
        <fullName evidence="1">Uncharacterized protein</fullName>
    </submittedName>
</protein>